<dbReference type="OrthoDB" id="6597395at2759"/>
<proteinExistence type="predicted"/>
<organism evidence="2 3">
    <name type="scientific">Aphis craccivora</name>
    <name type="common">Cowpea aphid</name>
    <dbReference type="NCBI Taxonomy" id="307492"/>
    <lineage>
        <taxon>Eukaryota</taxon>
        <taxon>Metazoa</taxon>
        <taxon>Ecdysozoa</taxon>
        <taxon>Arthropoda</taxon>
        <taxon>Hexapoda</taxon>
        <taxon>Insecta</taxon>
        <taxon>Pterygota</taxon>
        <taxon>Neoptera</taxon>
        <taxon>Paraneoptera</taxon>
        <taxon>Hemiptera</taxon>
        <taxon>Sternorrhyncha</taxon>
        <taxon>Aphidomorpha</taxon>
        <taxon>Aphidoidea</taxon>
        <taxon>Aphididae</taxon>
        <taxon>Aphidini</taxon>
        <taxon>Aphis</taxon>
        <taxon>Aphis</taxon>
    </lineage>
</organism>
<accession>A0A6G0Y1R2</accession>
<reference evidence="2 3" key="1">
    <citation type="submission" date="2019-08" db="EMBL/GenBank/DDBJ databases">
        <title>Whole genome of Aphis craccivora.</title>
        <authorList>
            <person name="Voronova N.V."/>
            <person name="Shulinski R.S."/>
            <person name="Bandarenka Y.V."/>
            <person name="Zhorov D.G."/>
            <person name="Warner D."/>
        </authorList>
    </citation>
    <scope>NUCLEOTIDE SEQUENCE [LARGE SCALE GENOMIC DNA]</scope>
    <source>
        <strain evidence="2">180601</strain>
        <tissue evidence="2">Whole Body</tissue>
    </source>
</reference>
<evidence type="ECO:0000259" key="1">
    <source>
        <dbReference type="Pfam" id="PF21789"/>
    </source>
</evidence>
<dbReference type="Proteomes" id="UP000478052">
    <property type="component" value="Unassembled WGS sequence"/>
</dbReference>
<feature type="domain" description="Transposable element P transposase-like RNase H C-terminal" evidence="1">
    <location>
        <begin position="55"/>
        <end position="85"/>
    </location>
</feature>
<dbReference type="InterPro" id="IPR048367">
    <property type="entry name" value="TNP-like_RNaseH_C"/>
</dbReference>
<dbReference type="Pfam" id="PF21789">
    <property type="entry name" value="TNP-like_RNaseH_C"/>
    <property type="match status" value="1"/>
</dbReference>
<sequence>MREILHTTTAGVTRNAQCAIAYYLTFCDCTETKGFQSLFKVFQKNGIHSLLPRHVNQDSLEYFFGAARSVSSSNPSCNAFASAYKTLLLNNLMFPNSPGSNCEDMVEANLTSYKHLFQINPDELVKKRIIDTIVNLMVNHWCTELEINPMKLEANTYTCKHTCNIILDTYFILAQPRGALNAVSFFNIELAIYKVIEITDSEPSCSHNDTIRITINPFQPIGSIWIRIVFLNFEDSKWTH</sequence>
<dbReference type="EMBL" id="VUJU01006885">
    <property type="protein sequence ID" value="KAF0747321.1"/>
    <property type="molecule type" value="Genomic_DNA"/>
</dbReference>
<comment type="caution">
    <text evidence="2">The sequence shown here is derived from an EMBL/GenBank/DDBJ whole genome shotgun (WGS) entry which is preliminary data.</text>
</comment>
<keyword evidence="3" id="KW-1185">Reference proteome</keyword>
<evidence type="ECO:0000313" key="2">
    <source>
        <dbReference type="EMBL" id="KAF0747321.1"/>
    </source>
</evidence>
<evidence type="ECO:0000313" key="3">
    <source>
        <dbReference type="Proteomes" id="UP000478052"/>
    </source>
</evidence>
<name>A0A6G0Y1R2_APHCR</name>
<protein>
    <recommendedName>
        <fullName evidence="1">Transposable element P transposase-like RNase H C-terminal domain-containing protein</fullName>
    </recommendedName>
</protein>
<dbReference type="AlphaFoldDB" id="A0A6G0Y1R2"/>
<gene>
    <name evidence="2" type="ORF">FWK35_00013706</name>
</gene>